<gene>
    <name evidence="7" type="ORF">CA85_50810</name>
</gene>
<dbReference type="SUPFAM" id="SSF53448">
    <property type="entry name" value="Nucleotide-diphospho-sugar transferases"/>
    <property type="match status" value="1"/>
</dbReference>
<dbReference type="EC" id="2.4.1.-" evidence="7"/>
<feature type="domain" description="Glycosyltransferase 2-like" evidence="6">
    <location>
        <begin position="6"/>
        <end position="101"/>
    </location>
</feature>
<reference evidence="7 8" key="1">
    <citation type="submission" date="2019-02" db="EMBL/GenBank/DDBJ databases">
        <title>Deep-cultivation of Planctomycetes and their phenomic and genomic characterization uncovers novel biology.</title>
        <authorList>
            <person name="Wiegand S."/>
            <person name="Jogler M."/>
            <person name="Boedeker C."/>
            <person name="Pinto D."/>
            <person name="Vollmers J."/>
            <person name="Rivas-Marin E."/>
            <person name="Kohn T."/>
            <person name="Peeters S.H."/>
            <person name="Heuer A."/>
            <person name="Rast P."/>
            <person name="Oberbeckmann S."/>
            <person name="Bunk B."/>
            <person name="Jeske O."/>
            <person name="Meyerdierks A."/>
            <person name="Storesund J.E."/>
            <person name="Kallscheuer N."/>
            <person name="Luecker S."/>
            <person name="Lage O.M."/>
            <person name="Pohl T."/>
            <person name="Merkel B.J."/>
            <person name="Hornburger P."/>
            <person name="Mueller R.-W."/>
            <person name="Bruemmer F."/>
            <person name="Labrenz M."/>
            <person name="Spormann A.M."/>
            <person name="Op Den Camp H."/>
            <person name="Overmann J."/>
            <person name="Amann R."/>
            <person name="Jetten M.S.M."/>
            <person name="Mascher T."/>
            <person name="Medema M.H."/>
            <person name="Devos D.P."/>
            <person name="Kaster A.-K."/>
            <person name="Ovreas L."/>
            <person name="Rohde M."/>
            <person name="Galperin M.Y."/>
            <person name="Jogler C."/>
        </authorList>
    </citation>
    <scope>NUCLEOTIDE SEQUENCE [LARGE SCALE GENOMIC DNA]</scope>
    <source>
        <strain evidence="7 8">CA85</strain>
    </source>
</reference>
<dbReference type="PANTHER" id="PTHR43646:SF2">
    <property type="entry name" value="GLYCOSYLTRANSFERASE 2-LIKE DOMAIN-CONTAINING PROTEIN"/>
    <property type="match status" value="1"/>
</dbReference>
<dbReference type="Gene3D" id="3.90.550.10">
    <property type="entry name" value="Spore Coat Polysaccharide Biosynthesis Protein SpsA, Chain A"/>
    <property type="match status" value="1"/>
</dbReference>
<dbReference type="GO" id="GO:0016757">
    <property type="term" value="F:glycosyltransferase activity"/>
    <property type="evidence" value="ECO:0007669"/>
    <property type="project" value="UniProtKB-KW"/>
</dbReference>
<name>A0A5C5WMV5_9BACT</name>
<dbReference type="Pfam" id="PF00535">
    <property type="entry name" value="Glycos_transf_2"/>
    <property type="match status" value="1"/>
</dbReference>
<dbReference type="EMBL" id="SJPK01000031">
    <property type="protein sequence ID" value="TWT52166.1"/>
    <property type="molecule type" value="Genomic_DNA"/>
</dbReference>
<evidence type="ECO:0000256" key="3">
    <source>
        <dbReference type="ARBA" id="ARBA00022676"/>
    </source>
</evidence>
<dbReference type="GO" id="GO:0005886">
    <property type="term" value="C:plasma membrane"/>
    <property type="evidence" value="ECO:0007669"/>
    <property type="project" value="UniProtKB-SubCell"/>
</dbReference>
<comment type="subcellular location">
    <subcellularLocation>
        <location evidence="1">Cell membrane</location>
    </subcellularLocation>
</comment>
<accession>A0A5C5WMV5</accession>
<keyword evidence="2" id="KW-1003">Cell membrane</keyword>
<evidence type="ECO:0000256" key="1">
    <source>
        <dbReference type="ARBA" id="ARBA00004236"/>
    </source>
</evidence>
<dbReference type="Proteomes" id="UP000318053">
    <property type="component" value="Unassembled WGS sequence"/>
</dbReference>
<dbReference type="AlphaFoldDB" id="A0A5C5WMV5"/>
<dbReference type="CDD" id="cd02522">
    <property type="entry name" value="GT_2_like_a"/>
    <property type="match status" value="1"/>
</dbReference>
<comment type="caution">
    <text evidence="7">The sequence shown here is derived from an EMBL/GenBank/DDBJ whole genome shotgun (WGS) entry which is preliminary data.</text>
</comment>
<dbReference type="InterPro" id="IPR026461">
    <property type="entry name" value="Trfase_2_rSAM/seldom_assoc"/>
</dbReference>
<dbReference type="RefSeq" id="WP_146394042.1">
    <property type="nucleotide sequence ID" value="NZ_SJPK01000031.1"/>
</dbReference>
<dbReference type="InterPro" id="IPR029044">
    <property type="entry name" value="Nucleotide-diphossugar_trans"/>
</dbReference>
<sequence>MEKTVSIIIPVLNESENIETALQAAAALGGLEIIVCDGGSSDGTVEKTQRWALDLDVSVIVIDADRGRGRQLAAGARIAKGDVLLFLHADNRLHETALRQMTLAGWPAWGGFHQHIDDSRWRFRSLEAGNFLRARLAGRVFGDQAMFVQRDLYDAVGGFAEVELMEDVMISSELRRHARPQILPGPITVDPRRWLHRGVMRQTWLNWQIQYAFAHGATPEDLRKRYG</sequence>
<evidence type="ECO:0000313" key="8">
    <source>
        <dbReference type="Proteomes" id="UP000318053"/>
    </source>
</evidence>
<evidence type="ECO:0000256" key="2">
    <source>
        <dbReference type="ARBA" id="ARBA00022475"/>
    </source>
</evidence>
<keyword evidence="8" id="KW-1185">Reference proteome</keyword>
<evidence type="ECO:0000256" key="4">
    <source>
        <dbReference type="ARBA" id="ARBA00022679"/>
    </source>
</evidence>
<evidence type="ECO:0000313" key="7">
    <source>
        <dbReference type="EMBL" id="TWT52166.1"/>
    </source>
</evidence>
<dbReference type="PANTHER" id="PTHR43646">
    <property type="entry name" value="GLYCOSYLTRANSFERASE"/>
    <property type="match status" value="1"/>
</dbReference>
<dbReference type="NCBIfam" id="TIGR04283">
    <property type="entry name" value="glyco_like_mftF"/>
    <property type="match status" value="1"/>
</dbReference>
<dbReference type="OrthoDB" id="9806525at2"/>
<keyword evidence="5" id="KW-0472">Membrane</keyword>
<keyword evidence="4 7" id="KW-0808">Transferase</keyword>
<dbReference type="InterPro" id="IPR001173">
    <property type="entry name" value="Glyco_trans_2-like"/>
</dbReference>
<proteinExistence type="predicted"/>
<organism evidence="7 8">
    <name type="scientific">Allorhodopirellula solitaria</name>
    <dbReference type="NCBI Taxonomy" id="2527987"/>
    <lineage>
        <taxon>Bacteria</taxon>
        <taxon>Pseudomonadati</taxon>
        <taxon>Planctomycetota</taxon>
        <taxon>Planctomycetia</taxon>
        <taxon>Pirellulales</taxon>
        <taxon>Pirellulaceae</taxon>
        <taxon>Allorhodopirellula</taxon>
    </lineage>
</organism>
<keyword evidence="3 7" id="KW-0328">Glycosyltransferase</keyword>
<protein>
    <submittedName>
        <fullName evidence="7">PGL/p-HBAD biosynthesis glycosyltransferase</fullName>
        <ecNumber evidence="7">2.4.1.-</ecNumber>
    </submittedName>
</protein>
<evidence type="ECO:0000259" key="6">
    <source>
        <dbReference type="Pfam" id="PF00535"/>
    </source>
</evidence>
<evidence type="ECO:0000256" key="5">
    <source>
        <dbReference type="ARBA" id="ARBA00023136"/>
    </source>
</evidence>